<comment type="caution">
    <text evidence="1">The sequence shown here is derived from an EMBL/GenBank/DDBJ whole genome shotgun (WGS) entry which is preliminary data.</text>
</comment>
<evidence type="ECO:0000313" key="2">
    <source>
        <dbReference type="Proteomes" id="UP000474640"/>
    </source>
</evidence>
<sequence length="454" mass="51357">MAPFNIRSPGLSKQPWIFIIIFASAILGRPHDHPQPPAPGNTSHLENPKLPVYNTTIIPPICPSGGIEVCSDVGIANKNRLGLPTVSANLTIDAAQTTTSASHEATKTPIDLLETPINIEDIDLKKDTSTTTTVDKNNPKKLEPTSQKRLEVPAEFFYKAGTMEIYCPRGLESLKHARQFTTEPRMVDLEIWRIFDKPRWDRIVDLLRRATRADELLTPKIHKEVMPSILMGTEKCKRACKCDKEGRIVPHTFLAPENANRLYRGTPRWKSSCENAFQAAICFFVLGCACSVELDSHKVPGSEYAHQDIYAFARAIERIPPQFRFRPVDDGYEVWDGWTVDESRRQVPGQRIRPSWNHMPLRSGLPPRYQNSGVLTPRQVAQLNQELVPPMYGSDGEELYTPEITPDPWATDYRRNVLLTLAAVPEYPRPPPYRGWFHDMSPPYSLDPPPGHQK</sequence>
<dbReference type="EMBL" id="JAABOJ010000006">
    <property type="protein sequence ID" value="KAF3286055.1"/>
    <property type="molecule type" value="Genomic_DNA"/>
</dbReference>
<dbReference type="Proteomes" id="UP000474640">
    <property type="component" value="Unassembled WGS sequence"/>
</dbReference>
<evidence type="ECO:0000313" key="1">
    <source>
        <dbReference type="EMBL" id="KAF3286055.1"/>
    </source>
</evidence>
<proteinExistence type="predicted"/>
<dbReference type="AlphaFoldDB" id="A0A7C8RDW7"/>
<gene>
    <name evidence="1" type="ORF">TWF970_009609</name>
</gene>
<protein>
    <submittedName>
        <fullName evidence="1">Uncharacterized protein</fullName>
    </submittedName>
</protein>
<dbReference type="OrthoDB" id="5332454at2759"/>
<accession>A0A7C8RDW7</accession>
<reference evidence="1 2" key="1">
    <citation type="submission" date="2020-01" db="EMBL/GenBank/DDBJ databases">
        <authorList>
            <person name="Palmer J.M."/>
        </authorList>
    </citation>
    <scope>NUCLEOTIDE SEQUENCE [LARGE SCALE GENOMIC DNA]</scope>
    <source>
        <strain evidence="1 2">TWF970</strain>
    </source>
</reference>
<name>A0A7C8RDW7_ORBOL</name>
<organism evidence="1 2">
    <name type="scientific">Orbilia oligospora</name>
    <name type="common">Nematode-trapping fungus</name>
    <name type="synonym">Arthrobotrys oligospora</name>
    <dbReference type="NCBI Taxonomy" id="2813651"/>
    <lineage>
        <taxon>Eukaryota</taxon>
        <taxon>Fungi</taxon>
        <taxon>Dikarya</taxon>
        <taxon>Ascomycota</taxon>
        <taxon>Pezizomycotina</taxon>
        <taxon>Orbiliomycetes</taxon>
        <taxon>Orbiliales</taxon>
        <taxon>Orbiliaceae</taxon>
        <taxon>Orbilia</taxon>
    </lineage>
</organism>